<protein>
    <submittedName>
        <fullName evidence="1">Uncharacterized protein</fullName>
    </submittedName>
</protein>
<dbReference type="Proteomes" id="UP000051557">
    <property type="component" value="Unassembled WGS sequence"/>
</dbReference>
<sequence length="68" mass="7194">MGSEGEERFPCFWIMWRAVSGKEHAEVIVDFGGGGEGRAWGTGGLALLDGQGGRETLDRVDGAGGKLR</sequence>
<dbReference type="AlphaFoldDB" id="A0A0R2XF90"/>
<gene>
    <name evidence="1" type="ORF">ABS32_05250</name>
</gene>
<dbReference type="EMBL" id="LIDM01000194">
    <property type="protein sequence ID" value="KRP31998.1"/>
    <property type="molecule type" value="Genomic_DNA"/>
</dbReference>
<reference evidence="1 2" key="1">
    <citation type="submission" date="2015-10" db="EMBL/GenBank/DDBJ databases">
        <title>Metagenome-Assembled Genomes uncover a global brackish microbiome.</title>
        <authorList>
            <person name="Hugerth L.W."/>
            <person name="Larsson J."/>
            <person name="Alneberg J."/>
            <person name="Lindh M.V."/>
            <person name="Legrand C."/>
            <person name="Pinhassi J."/>
            <person name="Andersson A.F."/>
        </authorList>
    </citation>
    <scope>NUCLEOTIDE SEQUENCE [LARGE SCALE GENOMIC DNA]</scope>
    <source>
        <strain evidence="1">BACL9 MAG-120820-bin42</strain>
    </source>
</reference>
<evidence type="ECO:0000313" key="1">
    <source>
        <dbReference type="EMBL" id="KRP31998.1"/>
    </source>
</evidence>
<organism evidence="1 2">
    <name type="scientific">Verrucomicrobia subdivision 6 bacterium BACL9 MAG-120820-bin42</name>
    <dbReference type="NCBI Taxonomy" id="1655634"/>
    <lineage>
        <taxon>Bacteria</taxon>
        <taxon>Pseudomonadati</taxon>
        <taxon>Verrucomicrobiota</taxon>
        <taxon>Verrucomicrobiia</taxon>
        <taxon>Verrucomicrobiales</taxon>
        <taxon>Verrucomicrobia subdivision 6</taxon>
    </lineage>
</organism>
<evidence type="ECO:0000313" key="2">
    <source>
        <dbReference type="Proteomes" id="UP000051557"/>
    </source>
</evidence>
<name>A0A0R2XF90_9BACT</name>
<comment type="caution">
    <text evidence="1">The sequence shown here is derived from an EMBL/GenBank/DDBJ whole genome shotgun (WGS) entry which is preliminary data.</text>
</comment>
<proteinExistence type="predicted"/>
<accession>A0A0R2XF90</accession>